<sequence length="91" mass="10526">MVEQLPENVNDNVLMGFSFEHLGLMKGPILIPFWPKHASTGIHNAHQYLKYNDFLKDKHCIIQIHNDDKLCFARALIVSRAYVHKKDPNTV</sequence>
<keyword evidence="1" id="KW-1185">Reference proteome</keyword>
<dbReference type="WBParaSite" id="nRc.2.0.1.t03497-RA">
    <property type="protein sequence ID" value="nRc.2.0.1.t03497-RA"/>
    <property type="gene ID" value="nRc.2.0.1.g03497"/>
</dbReference>
<name>A0A915HQ66_ROMCU</name>
<dbReference type="AlphaFoldDB" id="A0A915HQ66"/>
<organism evidence="1 2">
    <name type="scientific">Romanomermis culicivorax</name>
    <name type="common">Nematode worm</name>
    <dbReference type="NCBI Taxonomy" id="13658"/>
    <lineage>
        <taxon>Eukaryota</taxon>
        <taxon>Metazoa</taxon>
        <taxon>Ecdysozoa</taxon>
        <taxon>Nematoda</taxon>
        <taxon>Enoplea</taxon>
        <taxon>Dorylaimia</taxon>
        <taxon>Mermithida</taxon>
        <taxon>Mermithoidea</taxon>
        <taxon>Mermithidae</taxon>
        <taxon>Romanomermis</taxon>
    </lineage>
</organism>
<evidence type="ECO:0000313" key="2">
    <source>
        <dbReference type="WBParaSite" id="nRc.2.0.1.t03497-RA"/>
    </source>
</evidence>
<evidence type="ECO:0000313" key="1">
    <source>
        <dbReference type="Proteomes" id="UP000887565"/>
    </source>
</evidence>
<proteinExistence type="predicted"/>
<accession>A0A915HQ66</accession>
<protein>
    <submittedName>
        <fullName evidence="2">Uncharacterized protein</fullName>
    </submittedName>
</protein>
<reference evidence="2" key="1">
    <citation type="submission" date="2022-11" db="UniProtKB">
        <authorList>
            <consortium name="WormBaseParasite"/>
        </authorList>
    </citation>
    <scope>IDENTIFICATION</scope>
</reference>
<dbReference type="Proteomes" id="UP000887565">
    <property type="component" value="Unplaced"/>
</dbReference>